<sequence length="126" mass="14008">MSVVGSPYLIAEVHSSGVIVVARAVCTQARRPRCAVRACPLINNTRRTGAHVKLCDVAIYRSFILALYEQWRSSSGRRRRFRIGCVAHLSGGFKFGRATMNLNARESCRLMPPPATAARRRPPSRL</sequence>
<accession>A0A4C1UUU2</accession>
<proteinExistence type="predicted"/>
<protein>
    <submittedName>
        <fullName evidence="1">Uncharacterized protein</fullName>
    </submittedName>
</protein>
<dbReference type="AlphaFoldDB" id="A0A4C1UUU2"/>
<gene>
    <name evidence="1" type="ORF">EVAR_22900_1</name>
</gene>
<evidence type="ECO:0000313" key="2">
    <source>
        <dbReference type="Proteomes" id="UP000299102"/>
    </source>
</evidence>
<organism evidence="1 2">
    <name type="scientific">Eumeta variegata</name>
    <name type="common">Bagworm moth</name>
    <name type="synonym">Eumeta japonica</name>
    <dbReference type="NCBI Taxonomy" id="151549"/>
    <lineage>
        <taxon>Eukaryota</taxon>
        <taxon>Metazoa</taxon>
        <taxon>Ecdysozoa</taxon>
        <taxon>Arthropoda</taxon>
        <taxon>Hexapoda</taxon>
        <taxon>Insecta</taxon>
        <taxon>Pterygota</taxon>
        <taxon>Neoptera</taxon>
        <taxon>Endopterygota</taxon>
        <taxon>Lepidoptera</taxon>
        <taxon>Glossata</taxon>
        <taxon>Ditrysia</taxon>
        <taxon>Tineoidea</taxon>
        <taxon>Psychidae</taxon>
        <taxon>Oiketicinae</taxon>
        <taxon>Eumeta</taxon>
    </lineage>
</organism>
<comment type="caution">
    <text evidence="1">The sequence shown here is derived from an EMBL/GenBank/DDBJ whole genome shotgun (WGS) entry which is preliminary data.</text>
</comment>
<dbReference type="Proteomes" id="UP000299102">
    <property type="component" value="Unassembled WGS sequence"/>
</dbReference>
<name>A0A4C1UUU2_EUMVA</name>
<keyword evidence="2" id="KW-1185">Reference proteome</keyword>
<dbReference type="EMBL" id="BGZK01000227">
    <property type="protein sequence ID" value="GBP30000.1"/>
    <property type="molecule type" value="Genomic_DNA"/>
</dbReference>
<evidence type="ECO:0000313" key="1">
    <source>
        <dbReference type="EMBL" id="GBP30000.1"/>
    </source>
</evidence>
<reference evidence="1 2" key="1">
    <citation type="journal article" date="2019" name="Commun. Biol.">
        <title>The bagworm genome reveals a unique fibroin gene that provides high tensile strength.</title>
        <authorList>
            <person name="Kono N."/>
            <person name="Nakamura H."/>
            <person name="Ohtoshi R."/>
            <person name="Tomita M."/>
            <person name="Numata K."/>
            <person name="Arakawa K."/>
        </authorList>
    </citation>
    <scope>NUCLEOTIDE SEQUENCE [LARGE SCALE GENOMIC DNA]</scope>
</reference>